<dbReference type="OrthoDB" id="547269at2"/>
<dbReference type="Pfam" id="PF06742">
    <property type="entry name" value="DUF1214"/>
    <property type="match status" value="1"/>
</dbReference>
<evidence type="ECO:0000259" key="2">
    <source>
        <dbReference type="Pfam" id="PF06742"/>
    </source>
</evidence>
<dbReference type="Gene3D" id="2.60.120.1600">
    <property type="match status" value="1"/>
</dbReference>
<keyword evidence="4" id="KW-1185">Reference proteome</keyword>
<dbReference type="AlphaFoldDB" id="A0A5C6Q9Z2"/>
<evidence type="ECO:0000313" key="4">
    <source>
        <dbReference type="Proteomes" id="UP000321822"/>
    </source>
</evidence>
<feature type="chain" id="PRO_5022951730" evidence="1">
    <location>
        <begin position="22"/>
        <end position="340"/>
    </location>
</feature>
<comment type="caution">
    <text evidence="3">The sequence shown here is derived from an EMBL/GenBank/DDBJ whole genome shotgun (WGS) entry which is preliminary data.</text>
</comment>
<dbReference type="SUPFAM" id="SSF160935">
    <property type="entry name" value="VPA0735-like"/>
    <property type="match status" value="1"/>
</dbReference>
<feature type="domain" description="DUF1214" evidence="2">
    <location>
        <begin position="238"/>
        <end position="320"/>
    </location>
</feature>
<keyword evidence="1" id="KW-0732">Signal</keyword>
<name>A0A5C6Q9Z2_9GAMM</name>
<feature type="signal peptide" evidence="1">
    <location>
        <begin position="1"/>
        <end position="21"/>
    </location>
</feature>
<dbReference type="RefSeq" id="WP_146789834.1">
    <property type="nucleotide sequence ID" value="NZ_VOLT01000009.1"/>
</dbReference>
<gene>
    <name evidence="3" type="ORF">ESZ36_16315</name>
</gene>
<protein>
    <submittedName>
        <fullName evidence="3">DUF1214 domain-containing protein</fullName>
    </submittedName>
</protein>
<sequence>MKKSILMVTIGLALVSSSTFAATAIDGKEYKETIPVTVDNFTLVEAQVNFLKWKNKNAMNKMFDLTIPTPAGPMPTVRMNRDTLYSAQLVDASNGFKVHMPKQSVYTSVLVLDEAGYAQEYIWQQGDHDITIDQKHGKFVWVLFRIGLEEGIEQARVVQKQLKLTGQGSAVWNPKAYDQDSYQAMHDANMQKAIDSGMLLEYGFQSDRITNEAKSLSDAVGWGGMDHNINNYQVAGNMDGGACYTTTFADPKVDEFWSFTVYDADGWLLPMEYKSVINSNEAVANADGTYTISFNCGDDAINNLESGGNAGFGFAWRTYASSYKVKSGKWNPINNLIKQK</sequence>
<dbReference type="EMBL" id="VOLT01000009">
    <property type="protein sequence ID" value="TWX65875.1"/>
    <property type="molecule type" value="Genomic_DNA"/>
</dbReference>
<evidence type="ECO:0000256" key="1">
    <source>
        <dbReference type="SAM" id="SignalP"/>
    </source>
</evidence>
<dbReference type="InterPro" id="IPR010621">
    <property type="entry name" value="DUF1214"/>
</dbReference>
<organism evidence="3 4">
    <name type="scientific">Colwellia demingiae</name>
    <dbReference type="NCBI Taxonomy" id="89401"/>
    <lineage>
        <taxon>Bacteria</taxon>
        <taxon>Pseudomonadati</taxon>
        <taxon>Pseudomonadota</taxon>
        <taxon>Gammaproteobacteria</taxon>
        <taxon>Alteromonadales</taxon>
        <taxon>Colwelliaceae</taxon>
        <taxon>Colwellia</taxon>
    </lineage>
</organism>
<evidence type="ECO:0000313" key="3">
    <source>
        <dbReference type="EMBL" id="TWX65875.1"/>
    </source>
</evidence>
<reference evidence="3 4" key="1">
    <citation type="submission" date="2019-07" db="EMBL/GenBank/DDBJ databases">
        <title>Genomes of sea-ice associated Colwellia species.</title>
        <authorList>
            <person name="Bowman J.P."/>
        </authorList>
    </citation>
    <scope>NUCLEOTIDE SEQUENCE [LARGE SCALE GENOMIC DNA]</scope>
    <source>
        <strain evidence="3 4">ACAM 459</strain>
    </source>
</reference>
<accession>A0A5C6Q9Z2</accession>
<dbReference type="Proteomes" id="UP000321822">
    <property type="component" value="Unassembled WGS sequence"/>
</dbReference>
<proteinExistence type="predicted"/>